<name>A0A225NNF0_9RHOB</name>
<gene>
    <name evidence="1" type="ORF">ATO3_06830</name>
</gene>
<dbReference type="PANTHER" id="PTHR35271:SF1">
    <property type="entry name" value="ABC TRANSPORTER, SUBSTRATE-BINDING LIPOPROTEIN"/>
    <property type="match status" value="1"/>
</dbReference>
<proteinExistence type="predicted"/>
<comment type="caution">
    <text evidence="1">The sequence shown here is derived from an EMBL/GenBank/DDBJ whole genome shotgun (WGS) entry which is preliminary data.</text>
</comment>
<reference evidence="1 2" key="1">
    <citation type="submission" date="2013-04" db="EMBL/GenBank/DDBJ databases">
        <title>Oceanicola sp. 22II1-22F33 Genome Sequencing.</title>
        <authorList>
            <person name="Lai Q."/>
            <person name="Li G."/>
            <person name="Shao Z."/>
        </authorList>
    </citation>
    <scope>NUCLEOTIDE SEQUENCE [LARGE SCALE GENOMIC DNA]</scope>
    <source>
        <strain evidence="1 2">22II1-22F33</strain>
    </source>
</reference>
<protein>
    <recommendedName>
        <fullName evidence="3">ABC transporter substrate-binding protein</fullName>
    </recommendedName>
</protein>
<dbReference type="Proteomes" id="UP000215377">
    <property type="component" value="Unassembled WGS sequence"/>
</dbReference>
<dbReference type="EMBL" id="AQQR01000002">
    <property type="protein sequence ID" value="OWU75892.1"/>
    <property type="molecule type" value="Genomic_DNA"/>
</dbReference>
<dbReference type="InterPro" id="IPR007487">
    <property type="entry name" value="ABC_transpt-TYRBP-like"/>
</dbReference>
<dbReference type="RefSeq" id="WP_143747239.1">
    <property type="nucleotide sequence ID" value="NZ_AQQR01000002.1"/>
</dbReference>
<evidence type="ECO:0000313" key="2">
    <source>
        <dbReference type="Proteomes" id="UP000215377"/>
    </source>
</evidence>
<organism evidence="1 2">
    <name type="scientific">Marinibacterium profundimaris</name>
    <dbReference type="NCBI Taxonomy" id="1679460"/>
    <lineage>
        <taxon>Bacteria</taxon>
        <taxon>Pseudomonadati</taxon>
        <taxon>Pseudomonadota</taxon>
        <taxon>Alphaproteobacteria</taxon>
        <taxon>Rhodobacterales</taxon>
        <taxon>Paracoccaceae</taxon>
        <taxon>Marinibacterium</taxon>
    </lineage>
</organism>
<evidence type="ECO:0008006" key="3">
    <source>
        <dbReference type="Google" id="ProtNLM"/>
    </source>
</evidence>
<dbReference type="Gene3D" id="3.40.50.2300">
    <property type="match status" value="2"/>
</dbReference>
<keyword evidence="2" id="KW-1185">Reference proteome</keyword>
<dbReference type="PANTHER" id="PTHR35271">
    <property type="entry name" value="ABC TRANSPORTER, SUBSTRATE-BINDING LIPOPROTEIN-RELATED"/>
    <property type="match status" value="1"/>
</dbReference>
<sequence length="325" mass="35743">MYRPAPKQVLSRRAVLGGAMALPVLSSPLIAQTGTRRVLHVDSYHRGNEWNDRIAAAFVSALEAEGVEVRVLHMDTKRRSSEAEMTGAAAEAARVIADWQPDVVTVSDDNAVKYLLMPHFRDADVPFVFCGLNWDAGIYGLPYANATGMVEVSPIPQILRLLRAHAKGDRIGYLAEDTPTKRKEQAFHEKLFGVDYARTWLVSSYAGWAEAFEAAQGEVDMLMLLGVGALTDWDAPAARQLAETRTRIPTGTDFEWLMPYALLGVGKLPEEQGEWAAQAALRILDGVSPSEIPLAHNTKGQLLFNPRIARRLGIEEAPALARMVE</sequence>
<dbReference type="OrthoDB" id="1550623at2"/>
<accession>A0A225NNF0</accession>
<evidence type="ECO:0000313" key="1">
    <source>
        <dbReference type="EMBL" id="OWU75892.1"/>
    </source>
</evidence>
<dbReference type="AlphaFoldDB" id="A0A225NNF0"/>